<organism evidence="10 11">
    <name type="scientific">Nocardia callitridis</name>
    <dbReference type="NCBI Taxonomy" id="648753"/>
    <lineage>
        <taxon>Bacteria</taxon>
        <taxon>Bacillati</taxon>
        <taxon>Actinomycetota</taxon>
        <taxon>Actinomycetes</taxon>
        <taxon>Mycobacteriales</taxon>
        <taxon>Nocardiaceae</taxon>
        <taxon>Nocardia</taxon>
    </lineage>
</organism>
<protein>
    <submittedName>
        <fullName evidence="10">ABC transporter ATP-binding protein</fullName>
    </submittedName>
</protein>
<comment type="caution">
    <text evidence="10">The sequence shown here is derived from an EMBL/GenBank/DDBJ whole genome shotgun (WGS) entry which is preliminary data.</text>
</comment>
<evidence type="ECO:0000256" key="6">
    <source>
        <dbReference type="ARBA" id="ARBA00023136"/>
    </source>
</evidence>
<dbReference type="InterPro" id="IPR036640">
    <property type="entry name" value="ABC1_TM_sf"/>
</dbReference>
<feature type="domain" description="ABC transporter" evidence="8">
    <location>
        <begin position="330"/>
        <end position="564"/>
    </location>
</feature>
<dbReference type="EMBL" id="BAABJM010000002">
    <property type="protein sequence ID" value="GAA5050795.1"/>
    <property type="molecule type" value="Genomic_DNA"/>
</dbReference>
<gene>
    <name evidence="10" type="ORF">GCM10023318_21440</name>
</gene>
<evidence type="ECO:0000256" key="2">
    <source>
        <dbReference type="ARBA" id="ARBA00022692"/>
    </source>
</evidence>
<feature type="transmembrane region" description="Helical" evidence="7">
    <location>
        <begin position="234"/>
        <end position="260"/>
    </location>
</feature>
<keyword evidence="3" id="KW-0547">Nucleotide-binding</keyword>
<dbReference type="PROSITE" id="PS50929">
    <property type="entry name" value="ABC_TM1F"/>
    <property type="match status" value="1"/>
</dbReference>
<name>A0ABP9K4I4_9NOCA</name>
<keyword evidence="4 10" id="KW-0067">ATP-binding</keyword>
<feature type="transmembrane region" description="Helical" evidence="7">
    <location>
        <begin position="128"/>
        <end position="150"/>
    </location>
</feature>
<dbReference type="Pfam" id="PF00664">
    <property type="entry name" value="ABC_membrane"/>
    <property type="match status" value="1"/>
</dbReference>
<proteinExistence type="predicted"/>
<evidence type="ECO:0000313" key="11">
    <source>
        <dbReference type="Proteomes" id="UP001500603"/>
    </source>
</evidence>
<dbReference type="CDD" id="cd07346">
    <property type="entry name" value="ABC_6TM_exporters"/>
    <property type="match status" value="1"/>
</dbReference>
<keyword evidence="11" id="KW-1185">Reference proteome</keyword>
<dbReference type="Proteomes" id="UP001500603">
    <property type="component" value="Unassembled WGS sequence"/>
</dbReference>
<sequence length="580" mass="61618">MIRKVLGLVPAEFSRLIPRLFAAIIAFSLSQAVAYLLLVPVLQALFDNDLGLAWIWVLVMAATVAVMAIFGYLQASVGLRIAVGMQRGLQTRIGDHLNALPLGWFETHGAGPLSRIAVENIREIQGTIAYLLAKVLNGIVVPIAVAVGMLFIEWRVALIMLISAPVLFGVNWVANRSYASSDESVHEAAAEADSRVVEFAQAQPVLRAFGAVGSGNRALERALHQQRAANKRMVFIAVPGLIVFSLVVQALFLLLAYAVVSRFTGGGISPAAAIALIAVSARFIEPLNQTAQVSNGLRSAAAAVDRVTGLLEEPVLPEATGAVTPSASGVEFDAVTFGYQPESPVLSNLTFTVPAGTTTAIVGPSGAGKTTLLRLAARYYDVDSGRVIVGGHGVREQPTETLLNQLSLVFQNVYLFDRSVAENITIGRPEATEAEFDRAVAAARVDEIAARLPDGVDSPVGEGGSALSGGERQRVSIARALLKDAPIVLLDEATSSLDPHSEAVVVRGVHELTKSKTVMVVAHRLTTIAHADQILFLDGGRIVERGTHTELLAMDGRYADFWNERSRATGWHLASATAPA</sequence>
<dbReference type="PROSITE" id="PS50893">
    <property type="entry name" value="ABC_TRANSPORTER_2"/>
    <property type="match status" value="1"/>
</dbReference>
<feature type="domain" description="ABC transmembrane type-1" evidence="9">
    <location>
        <begin position="20"/>
        <end position="299"/>
    </location>
</feature>
<dbReference type="SUPFAM" id="SSF52540">
    <property type="entry name" value="P-loop containing nucleoside triphosphate hydrolases"/>
    <property type="match status" value="1"/>
</dbReference>
<dbReference type="SMART" id="SM00382">
    <property type="entry name" value="AAA"/>
    <property type="match status" value="1"/>
</dbReference>
<dbReference type="InterPro" id="IPR017871">
    <property type="entry name" value="ABC_transporter-like_CS"/>
</dbReference>
<dbReference type="InterPro" id="IPR011527">
    <property type="entry name" value="ABC1_TM_dom"/>
</dbReference>
<dbReference type="SUPFAM" id="SSF90123">
    <property type="entry name" value="ABC transporter transmembrane region"/>
    <property type="match status" value="1"/>
</dbReference>
<dbReference type="RefSeq" id="WP_345495095.1">
    <property type="nucleotide sequence ID" value="NZ_BAABJM010000002.1"/>
</dbReference>
<dbReference type="PROSITE" id="PS00211">
    <property type="entry name" value="ABC_TRANSPORTER_1"/>
    <property type="match status" value="1"/>
</dbReference>
<dbReference type="PANTHER" id="PTHR24221:SF397">
    <property type="entry name" value="ABC TRANSPORTER, ATP-BINDING TRANSMEMBRANE PROTEIN"/>
    <property type="match status" value="1"/>
</dbReference>
<dbReference type="GO" id="GO:0005524">
    <property type="term" value="F:ATP binding"/>
    <property type="evidence" value="ECO:0007669"/>
    <property type="project" value="UniProtKB-KW"/>
</dbReference>
<dbReference type="PANTHER" id="PTHR24221">
    <property type="entry name" value="ATP-BINDING CASSETTE SUB-FAMILY B"/>
    <property type="match status" value="1"/>
</dbReference>
<evidence type="ECO:0000256" key="1">
    <source>
        <dbReference type="ARBA" id="ARBA00004651"/>
    </source>
</evidence>
<dbReference type="InterPro" id="IPR003439">
    <property type="entry name" value="ABC_transporter-like_ATP-bd"/>
</dbReference>
<dbReference type="InterPro" id="IPR003593">
    <property type="entry name" value="AAA+_ATPase"/>
</dbReference>
<dbReference type="Gene3D" id="1.20.1560.10">
    <property type="entry name" value="ABC transporter type 1, transmembrane domain"/>
    <property type="match status" value="1"/>
</dbReference>
<accession>A0ABP9K4I4</accession>
<evidence type="ECO:0000256" key="3">
    <source>
        <dbReference type="ARBA" id="ARBA00022741"/>
    </source>
</evidence>
<evidence type="ECO:0000313" key="10">
    <source>
        <dbReference type="EMBL" id="GAA5050795.1"/>
    </source>
</evidence>
<dbReference type="InterPro" id="IPR027417">
    <property type="entry name" value="P-loop_NTPase"/>
</dbReference>
<feature type="transmembrane region" description="Helical" evidence="7">
    <location>
        <begin position="156"/>
        <end position="174"/>
    </location>
</feature>
<keyword evidence="5 7" id="KW-1133">Transmembrane helix</keyword>
<feature type="transmembrane region" description="Helical" evidence="7">
    <location>
        <begin position="20"/>
        <end position="46"/>
    </location>
</feature>
<evidence type="ECO:0000256" key="7">
    <source>
        <dbReference type="SAM" id="Phobius"/>
    </source>
</evidence>
<keyword evidence="6 7" id="KW-0472">Membrane</keyword>
<keyword evidence="2 7" id="KW-0812">Transmembrane</keyword>
<dbReference type="Gene3D" id="3.40.50.300">
    <property type="entry name" value="P-loop containing nucleotide triphosphate hydrolases"/>
    <property type="match status" value="1"/>
</dbReference>
<reference evidence="11" key="1">
    <citation type="journal article" date="2019" name="Int. J. Syst. Evol. Microbiol.">
        <title>The Global Catalogue of Microorganisms (GCM) 10K type strain sequencing project: providing services to taxonomists for standard genome sequencing and annotation.</title>
        <authorList>
            <consortium name="The Broad Institute Genomics Platform"/>
            <consortium name="The Broad Institute Genome Sequencing Center for Infectious Disease"/>
            <person name="Wu L."/>
            <person name="Ma J."/>
        </authorList>
    </citation>
    <scope>NUCLEOTIDE SEQUENCE [LARGE SCALE GENOMIC DNA]</scope>
    <source>
        <strain evidence="11">JCM 18298</strain>
    </source>
</reference>
<evidence type="ECO:0000259" key="8">
    <source>
        <dbReference type="PROSITE" id="PS50893"/>
    </source>
</evidence>
<evidence type="ECO:0000256" key="4">
    <source>
        <dbReference type="ARBA" id="ARBA00022840"/>
    </source>
</evidence>
<evidence type="ECO:0000259" key="9">
    <source>
        <dbReference type="PROSITE" id="PS50929"/>
    </source>
</evidence>
<dbReference type="InterPro" id="IPR039421">
    <property type="entry name" value="Type_1_exporter"/>
</dbReference>
<feature type="transmembrane region" description="Helical" evidence="7">
    <location>
        <begin position="52"/>
        <end position="73"/>
    </location>
</feature>
<evidence type="ECO:0000256" key="5">
    <source>
        <dbReference type="ARBA" id="ARBA00022989"/>
    </source>
</evidence>
<dbReference type="Pfam" id="PF00005">
    <property type="entry name" value="ABC_tran"/>
    <property type="match status" value="1"/>
</dbReference>
<comment type="subcellular location">
    <subcellularLocation>
        <location evidence="1">Cell membrane</location>
        <topology evidence="1">Multi-pass membrane protein</topology>
    </subcellularLocation>
</comment>